<reference evidence="3" key="1">
    <citation type="journal article" date="2023" name="Nat. Commun.">
        <title>Diploid and tetraploid genomes of Acorus and the evolution of monocots.</title>
        <authorList>
            <person name="Ma L."/>
            <person name="Liu K.W."/>
            <person name="Li Z."/>
            <person name="Hsiao Y.Y."/>
            <person name="Qi Y."/>
            <person name="Fu T."/>
            <person name="Tang G.D."/>
            <person name="Zhang D."/>
            <person name="Sun W.H."/>
            <person name="Liu D.K."/>
            <person name="Li Y."/>
            <person name="Chen G.Z."/>
            <person name="Liu X.D."/>
            <person name="Liao X.Y."/>
            <person name="Jiang Y.T."/>
            <person name="Yu X."/>
            <person name="Hao Y."/>
            <person name="Huang J."/>
            <person name="Zhao X.W."/>
            <person name="Ke S."/>
            <person name="Chen Y.Y."/>
            <person name="Wu W.L."/>
            <person name="Hsu J.L."/>
            <person name="Lin Y.F."/>
            <person name="Huang M.D."/>
            <person name="Li C.Y."/>
            <person name="Huang L."/>
            <person name="Wang Z.W."/>
            <person name="Zhao X."/>
            <person name="Zhong W.Y."/>
            <person name="Peng D.H."/>
            <person name="Ahmad S."/>
            <person name="Lan S."/>
            <person name="Zhang J.S."/>
            <person name="Tsai W.C."/>
            <person name="Van de Peer Y."/>
            <person name="Liu Z.J."/>
        </authorList>
    </citation>
    <scope>NUCLEOTIDE SEQUENCE</scope>
    <source>
        <strain evidence="3">SCP</strain>
    </source>
</reference>
<reference evidence="3" key="2">
    <citation type="submission" date="2023-06" db="EMBL/GenBank/DDBJ databases">
        <authorList>
            <person name="Ma L."/>
            <person name="Liu K.-W."/>
            <person name="Li Z."/>
            <person name="Hsiao Y.-Y."/>
            <person name="Qi Y."/>
            <person name="Fu T."/>
            <person name="Tang G."/>
            <person name="Zhang D."/>
            <person name="Sun W.-H."/>
            <person name="Liu D.-K."/>
            <person name="Li Y."/>
            <person name="Chen G.-Z."/>
            <person name="Liu X.-D."/>
            <person name="Liao X.-Y."/>
            <person name="Jiang Y.-T."/>
            <person name="Yu X."/>
            <person name="Hao Y."/>
            <person name="Huang J."/>
            <person name="Zhao X.-W."/>
            <person name="Ke S."/>
            <person name="Chen Y.-Y."/>
            <person name="Wu W.-L."/>
            <person name="Hsu J.-L."/>
            <person name="Lin Y.-F."/>
            <person name="Huang M.-D."/>
            <person name="Li C.-Y."/>
            <person name="Huang L."/>
            <person name="Wang Z.-W."/>
            <person name="Zhao X."/>
            <person name="Zhong W.-Y."/>
            <person name="Peng D.-H."/>
            <person name="Ahmad S."/>
            <person name="Lan S."/>
            <person name="Zhang J.-S."/>
            <person name="Tsai W.-C."/>
            <person name="Van De Peer Y."/>
            <person name="Liu Z.-J."/>
        </authorList>
    </citation>
    <scope>NUCLEOTIDE SEQUENCE</scope>
    <source>
        <strain evidence="3">SCP</strain>
        <tissue evidence="3">Leaves</tissue>
    </source>
</reference>
<dbReference type="Proteomes" id="UP001179952">
    <property type="component" value="Unassembled WGS sequence"/>
</dbReference>
<dbReference type="SUPFAM" id="SSF57850">
    <property type="entry name" value="RING/U-box"/>
    <property type="match status" value="1"/>
</dbReference>
<proteinExistence type="predicted"/>
<organism evidence="3 4">
    <name type="scientific">Acorus gramineus</name>
    <name type="common">Dwarf sweet flag</name>
    <dbReference type="NCBI Taxonomy" id="55184"/>
    <lineage>
        <taxon>Eukaryota</taxon>
        <taxon>Viridiplantae</taxon>
        <taxon>Streptophyta</taxon>
        <taxon>Embryophyta</taxon>
        <taxon>Tracheophyta</taxon>
        <taxon>Spermatophyta</taxon>
        <taxon>Magnoliopsida</taxon>
        <taxon>Liliopsida</taxon>
        <taxon>Acoraceae</taxon>
        <taxon>Acorus</taxon>
    </lineage>
</organism>
<dbReference type="EMBL" id="JAUJYN010000007">
    <property type="protein sequence ID" value="KAK1266308.1"/>
    <property type="molecule type" value="Genomic_DNA"/>
</dbReference>
<dbReference type="AlphaFoldDB" id="A0AAV9APN2"/>
<dbReference type="Gene3D" id="3.30.40.10">
    <property type="entry name" value="Zinc/RING finger domain, C3HC4 (zinc finger)"/>
    <property type="match status" value="1"/>
</dbReference>
<protein>
    <recommendedName>
        <fullName evidence="2">RING-type domain-containing protein</fullName>
    </recommendedName>
</protein>
<gene>
    <name evidence="3" type="ORF">QJS04_geneDACA002612</name>
</gene>
<dbReference type="PROSITE" id="PS50089">
    <property type="entry name" value="ZF_RING_2"/>
    <property type="match status" value="1"/>
</dbReference>
<dbReference type="InterPro" id="IPR013083">
    <property type="entry name" value="Znf_RING/FYVE/PHD"/>
</dbReference>
<feature type="domain" description="RING-type" evidence="2">
    <location>
        <begin position="172"/>
        <end position="214"/>
    </location>
</feature>
<dbReference type="SMART" id="SM00184">
    <property type="entry name" value="RING"/>
    <property type="match status" value="1"/>
</dbReference>
<keyword evidence="1" id="KW-0862">Zinc</keyword>
<keyword evidence="1" id="KW-0479">Metal-binding</keyword>
<evidence type="ECO:0000313" key="4">
    <source>
        <dbReference type="Proteomes" id="UP001179952"/>
    </source>
</evidence>
<dbReference type="GO" id="GO:0008270">
    <property type="term" value="F:zinc ion binding"/>
    <property type="evidence" value="ECO:0007669"/>
    <property type="project" value="UniProtKB-KW"/>
</dbReference>
<name>A0AAV9APN2_ACOGR</name>
<evidence type="ECO:0000313" key="3">
    <source>
        <dbReference type="EMBL" id="KAK1266308.1"/>
    </source>
</evidence>
<dbReference type="Pfam" id="PF13639">
    <property type="entry name" value="zf-RING_2"/>
    <property type="match status" value="1"/>
</dbReference>
<comment type="caution">
    <text evidence="3">The sequence shown here is derived from an EMBL/GenBank/DDBJ whole genome shotgun (WGS) entry which is preliminary data.</text>
</comment>
<evidence type="ECO:0000259" key="2">
    <source>
        <dbReference type="PROSITE" id="PS50089"/>
    </source>
</evidence>
<keyword evidence="4" id="KW-1185">Reference proteome</keyword>
<evidence type="ECO:0000256" key="1">
    <source>
        <dbReference type="PROSITE-ProRule" id="PRU00175"/>
    </source>
</evidence>
<accession>A0AAV9APN2</accession>
<dbReference type="InterPro" id="IPR001841">
    <property type="entry name" value="Znf_RING"/>
</dbReference>
<keyword evidence="1" id="KW-0863">Zinc-finger</keyword>
<sequence length="219" mass="25378">MFFWDNKIRLSQILISLNVYISQHFLLSISLWKVFISVIFEDSGVITASTVEKKNMNRERFVSHLRSLKDHMMQLKRKLTEMVHDSPDRRKLCRLASKMILVITLNQIDVRNPFNPLHNNPNPSLPRLFYLCYCLLEVHIYEALIKEEIRVTVILSKVALVTVGPFDSFIECLVCRRFLNAGDVAGVLWCSHRFHYDCVVSHVKRAGQNSCPQCGSRAI</sequence>